<keyword evidence="3" id="KW-1133">Transmembrane helix</keyword>
<dbReference type="eggNOG" id="COG0738">
    <property type="taxonomic scope" value="Bacteria"/>
</dbReference>
<feature type="transmembrane region" description="Helical" evidence="3">
    <location>
        <begin position="12"/>
        <end position="37"/>
    </location>
</feature>
<evidence type="ECO:0000256" key="2">
    <source>
        <dbReference type="ARBA" id="ARBA00022475"/>
    </source>
</evidence>
<dbReference type="EMBL" id="AFZZ01000147">
    <property type="protein sequence ID" value="EHJ39435.1"/>
    <property type="molecule type" value="Genomic_DNA"/>
</dbReference>
<dbReference type="HOGENOM" id="CLU_122374_0_0_10"/>
<sequence>MGNSTTKKGNFVAIIAMIFLFAMIAFVTNLCSPMAVILKNNFSVSDTLAQVGNYGNFGAYFLMGIPAGLLIQKFGYKKTALLALIVGIVGLLIQWLSGSMGFVVYLIGAFISGLCMCMLNTVVNPMLNLLGGGGNTGNQLVQV</sequence>
<evidence type="ECO:0000256" key="3">
    <source>
        <dbReference type="SAM" id="Phobius"/>
    </source>
</evidence>
<evidence type="ECO:0000313" key="5">
    <source>
        <dbReference type="Proteomes" id="UP000004407"/>
    </source>
</evidence>
<dbReference type="GO" id="GO:0005886">
    <property type="term" value="C:plasma membrane"/>
    <property type="evidence" value="ECO:0007669"/>
    <property type="project" value="UniProtKB-SubCell"/>
</dbReference>
<keyword evidence="3" id="KW-0472">Membrane</keyword>
<dbReference type="Gene3D" id="1.20.1250.20">
    <property type="entry name" value="MFS general substrate transporter like domains"/>
    <property type="match status" value="1"/>
</dbReference>
<evidence type="ECO:0000313" key="4">
    <source>
        <dbReference type="EMBL" id="EHJ39435.1"/>
    </source>
</evidence>
<evidence type="ECO:0000256" key="1">
    <source>
        <dbReference type="ARBA" id="ARBA00004429"/>
    </source>
</evidence>
<dbReference type="PANTHER" id="PTHR43702">
    <property type="entry name" value="L-FUCOSE-PROTON SYMPORTER"/>
    <property type="match status" value="1"/>
</dbReference>
<feature type="transmembrane region" description="Helical" evidence="3">
    <location>
        <begin position="102"/>
        <end position="123"/>
    </location>
</feature>
<dbReference type="InterPro" id="IPR036259">
    <property type="entry name" value="MFS_trans_sf"/>
</dbReference>
<dbReference type="AlphaFoldDB" id="G6AYI8"/>
<feature type="transmembrane region" description="Helical" evidence="3">
    <location>
        <begin position="57"/>
        <end position="72"/>
    </location>
</feature>
<gene>
    <name evidence="4" type="ORF">HMPREF0673_01698</name>
</gene>
<evidence type="ECO:0008006" key="6">
    <source>
        <dbReference type="Google" id="ProtNLM"/>
    </source>
</evidence>
<proteinExistence type="predicted"/>
<accession>G6AYI8</accession>
<comment type="subcellular location">
    <subcellularLocation>
        <location evidence="1">Cell inner membrane</location>
        <topology evidence="1">Multi-pass membrane protein</topology>
    </subcellularLocation>
</comment>
<protein>
    <recommendedName>
        <fullName evidence="6">Major facilitator superfamily (MFS) profile domain-containing protein</fullName>
    </recommendedName>
</protein>
<dbReference type="PATRIC" id="fig|1002367.3.peg.1377"/>
<keyword evidence="3" id="KW-0812">Transmembrane</keyword>
<dbReference type="SUPFAM" id="SSF103473">
    <property type="entry name" value="MFS general substrate transporter"/>
    <property type="match status" value="1"/>
</dbReference>
<comment type="caution">
    <text evidence="4">The sequence shown here is derived from an EMBL/GenBank/DDBJ whole genome shotgun (WGS) entry which is preliminary data.</text>
</comment>
<dbReference type="Proteomes" id="UP000004407">
    <property type="component" value="Unassembled WGS sequence"/>
</dbReference>
<dbReference type="PANTHER" id="PTHR43702:SF3">
    <property type="entry name" value="PROTEIN TSGA"/>
    <property type="match status" value="1"/>
</dbReference>
<reference evidence="4 5" key="1">
    <citation type="submission" date="2011-08" db="EMBL/GenBank/DDBJ databases">
        <authorList>
            <person name="Weinstock G."/>
            <person name="Sodergren E."/>
            <person name="Clifton S."/>
            <person name="Fulton L."/>
            <person name="Fulton B."/>
            <person name="Courtney L."/>
            <person name="Fronick C."/>
            <person name="Harrison M."/>
            <person name="Strong C."/>
            <person name="Farmer C."/>
            <person name="Delahaunty K."/>
            <person name="Markovic C."/>
            <person name="Hall O."/>
            <person name="Minx P."/>
            <person name="Tomlinson C."/>
            <person name="Mitreva M."/>
            <person name="Hou S."/>
            <person name="Chen J."/>
            <person name="Wollam A."/>
            <person name="Pepin K.H."/>
            <person name="Johnson M."/>
            <person name="Bhonagiri V."/>
            <person name="Zhang X."/>
            <person name="Suruliraj S."/>
            <person name="Warren W."/>
            <person name="Chinwalla A."/>
            <person name="Mardis E.R."/>
            <person name="Wilson R.K."/>
        </authorList>
    </citation>
    <scope>NUCLEOTIDE SEQUENCE [LARGE SCALE GENOMIC DNA]</scope>
    <source>
        <strain evidence="4 5">DSM 18206</strain>
    </source>
</reference>
<name>G6AYI8_9BACT</name>
<feature type="transmembrane region" description="Helical" evidence="3">
    <location>
        <begin position="79"/>
        <end position="96"/>
    </location>
</feature>
<organism evidence="4 5">
    <name type="scientific">Leyella stercorea DSM 18206</name>
    <dbReference type="NCBI Taxonomy" id="1002367"/>
    <lineage>
        <taxon>Bacteria</taxon>
        <taxon>Pseudomonadati</taxon>
        <taxon>Bacteroidota</taxon>
        <taxon>Bacteroidia</taxon>
        <taxon>Bacteroidales</taxon>
        <taxon>Prevotellaceae</taxon>
        <taxon>Leyella</taxon>
    </lineage>
</organism>
<keyword evidence="2" id="KW-1003">Cell membrane</keyword>
<dbReference type="InterPro" id="IPR050375">
    <property type="entry name" value="MFS_TsgA-like"/>
</dbReference>